<evidence type="ECO:0000313" key="3">
    <source>
        <dbReference type="Proteomes" id="UP001054945"/>
    </source>
</evidence>
<keyword evidence="1" id="KW-0472">Membrane</keyword>
<comment type="caution">
    <text evidence="2">The sequence shown here is derived from an EMBL/GenBank/DDBJ whole genome shotgun (WGS) entry which is preliminary data.</text>
</comment>
<feature type="transmembrane region" description="Helical" evidence="1">
    <location>
        <begin position="42"/>
        <end position="61"/>
    </location>
</feature>
<evidence type="ECO:0000313" key="2">
    <source>
        <dbReference type="EMBL" id="GIX81050.1"/>
    </source>
</evidence>
<dbReference type="Proteomes" id="UP001054945">
    <property type="component" value="Unassembled WGS sequence"/>
</dbReference>
<name>A0AAV4NB53_CAEEX</name>
<evidence type="ECO:0000256" key="1">
    <source>
        <dbReference type="SAM" id="Phobius"/>
    </source>
</evidence>
<proteinExistence type="predicted"/>
<organism evidence="2 3">
    <name type="scientific">Caerostris extrusa</name>
    <name type="common">Bark spider</name>
    <name type="synonym">Caerostris bankana</name>
    <dbReference type="NCBI Taxonomy" id="172846"/>
    <lineage>
        <taxon>Eukaryota</taxon>
        <taxon>Metazoa</taxon>
        <taxon>Ecdysozoa</taxon>
        <taxon>Arthropoda</taxon>
        <taxon>Chelicerata</taxon>
        <taxon>Arachnida</taxon>
        <taxon>Araneae</taxon>
        <taxon>Araneomorphae</taxon>
        <taxon>Entelegynae</taxon>
        <taxon>Araneoidea</taxon>
        <taxon>Araneidae</taxon>
        <taxon>Caerostris</taxon>
    </lineage>
</organism>
<reference evidence="2 3" key="1">
    <citation type="submission" date="2021-06" db="EMBL/GenBank/DDBJ databases">
        <title>Caerostris extrusa draft genome.</title>
        <authorList>
            <person name="Kono N."/>
            <person name="Arakawa K."/>
        </authorList>
    </citation>
    <scope>NUCLEOTIDE SEQUENCE [LARGE SCALE GENOMIC DNA]</scope>
</reference>
<keyword evidence="1" id="KW-1133">Transmembrane helix</keyword>
<keyword evidence="1" id="KW-0812">Transmembrane</keyword>
<accession>A0AAV4NB53</accession>
<keyword evidence="3" id="KW-1185">Reference proteome</keyword>
<sequence>MGRSKLKTGQSNKPSENIVAACLGANTTSGSFSTILDKYKRIAQALITFVLAISVTILFFVHSLKLKNATYTIIVLELTLELDEKAAANHWRLLEIQGTLS</sequence>
<protein>
    <recommendedName>
        <fullName evidence="4">CASP-like protein</fullName>
    </recommendedName>
</protein>
<evidence type="ECO:0008006" key="4">
    <source>
        <dbReference type="Google" id="ProtNLM"/>
    </source>
</evidence>
<gene>
    <name evidence="2" type="ORF">CEXT_244641</name>
</gene>
<dbReference type="EMBL" id="BPLR01020649">
    <property type="protein sequence ID" value="GIX81050.1"/>
    <property type="molecule type" value="Genomic_DNA"/>
</dbReference>
<dbReference type="AlphaFoldDB" id="A0AAV4NB53"/>